<dbReference type="SUPFAM" id="SSF50370">
    <property type="entry name" value="Ricin B-like lectins"/>
    <property type="match status" value="1"/>
</dbReference>
<comment type="caution">
    <text evidence="2">The sequence shown here is derived from an EMBL/GenBank/DDBJ whole genome shotgun (WGS) entry which is preliminary data.</text>
</comment>
<protein>
    <recommendedName>
        <fullName evidence="1">Ricin B lectin domain-containing protein</fullName>
    </recommendedName>
</protein>
<feature type="domain" description="Ricin B lectin" evidence="1">
    <location>
        <begin position="4"/>
        <end position="82"/>
    </location>
</feature>
<dbReference type="EMBL" id="JAQQBR010000005">
    <property type="protein sequence ID" value="KAK0174985.1"/>
    <property type="molecule type" value="Genomic_DNA"/>
</dbReference>
<reference evidence="2" key="1">
    <citation type="journal article" date="2023" name="bioRxiv">
        <title>Scaffold-level genome assemblies of two parasitoid biocontrol wasps reveal the parthenogenesis mechanism and an associated novel virus.</title>
        <authorList>
            <person name="Inwood S."/>
            <person name="Skelly J."/>
            <person name="Guhlin J."/>
            <person name="Harrop T."/>
            <person name="Goldson S."/>
            <person name="Dearden P."/>
        </authorList>
    </citation>
    <scope>NUCLEOTIDE SEQUENCE</scope>
    <source>
        <strain evidence="2">Lincoln</strain>
        <tissue evidence="2">Whole body</tissue>
    </source>
</reference>
<evidence type="ECO:0000313" key="3">
    <source>
        <dbReference type="Proteomes" id="UP001168972"/>
    </source>
</evidence>
<dbReference type="Proteomes" id="UP001168972">
    <property type="component" value="Unassembled WGS sequence"/>
</dbReference>
<dbReference type="Pfam" id="PF00652">
    <property type="entry name" value="Ricin_B_lectin"/>
    <property type="match status" value="1"/>
</dbReference>
<reference evidence="2" key="2">
    <citation type="submission" date="2023-03" db="EMBL/GenBank/DDBJ databases">
        <authorList>
            <person name="Inwood S.N."/>
            <person name="Skelly J.G."/>
            <person name="Guhlin J."/>
            <person name="Harrop T.W.R."/>
            <person name="Goldson S.G."/>
            <person name="Dearden P.K."/>
        </authorList>
    </citation>
    <scope>NUCLEOTIDE SEQUENCE</scope>
    <source>
        <strain evidence="2">Lincoln</strain>
        <tissue evidence="2">Whole body</tissue>
    </source>
</reference>
<keyword evidence="3" id="KW-1185">Reference proteome</keyword>
<gene>
    <name evidence="2" type="ORF">PV327_008771</name>
</gene>
<name>A0AA39KV72_MICHY</name>
<dbReference type="AlphaFoldDB" id="A0AA39KV72"/>
<sequence>MHLYWMLSKTGEIRRDESCLDYSGTDVILYPCHGSKGNQQWIYNLQTRQIKHGSSDKCLAITESKQRLLMEDCSQSVVRQRWSFENYDSSKL</sequence>
<accession>A0AA39KV72</accession>
<proteinExistence type="predicted"/>
<dbReference type="PROSITE" id="PS50231">
    <property type="entry name" value="RICIN_B_LECTIN"/>
    <property type="match status" value="1"/>
</dbReference>
<organism evidence="2 3">
    <name type="scientific">Microctonus hyperodae</name>
    <name type="common">Parasitoid wasp</name>
    <dbReference type="NCBI Taxonomy" id="165561"/>
    <lineage>
        <taxon>Eukaryota</taxon>
        <taxon>Metazoa</taxon>
        <taxon>Ecdysozoa</taxon>
        <taxon>Arthropoda</taxon>
        <taxon>Hexapoda</taxon>
        <taxon>Insecta</taxon>
        <taxon>Pterygota</taxon>
        <taxon>Neoptera</taxon>
        <taxon>Endopterygota</taxon>
        <taxon>Hymenoptera</taxon>
        <taxon>Apocrita</taxon>
        <taxon>Ichneumonoidea</taxon>
        <taxon>Braconidae</taxon>
        <taxon>Euphorinae</taxon>
        <taxon>Microctonus</taxon>
    </lineage>
</organism>
<dbReference type="Gene3D" id="2.80.10.50">
    <property type="match status" value="1"/>
</dbReference>
<dbReference type="InterPro" id="IPR035992">
    <property type="entry name" value="Ricin_B-like_lectins"/>
</dbReference>
<dbReference type="FunFam" id="2.80.10.50:FF:000123">
    <property type="entry name" value="Polypeptide N-acetylgalactosaminyltransferase"/>
    <property type="match status" value="1"/>
</dbReference>
<dbReference type="InterPro" id="IPR000772">
    <property type="entry name" value="Ricin_B_lectin"/>
</dbReference>
<evidence type="ECO:0000313" key="2">
    <source>
        <dbReference type="EMBL" id="KAK0174985.1"/>
    </source>
</evidence>
<evidence type="ECO:0000259" key="1">
    <source>
        <dbReference type="Pfam" id="PF00652"/>
    </source>
</evidence>